<protein>
    <submittedName>
        <fullName evidence="2">Class II aldolase/adducin family protein</fullName>
    </submittedName>
</protein>
<dbReference type="RefSeq" id="WP_013674346.1">
    <property type="nucleotide sequence ID" value="NZ_BAABKS010000090.1"/>
</dbReference>
<dbReference type="EMBL" id="JBHTMB010000240">
    <property type="protein sequence ID" value="MFD1236648.1"/>
    <property type="molecule type" value="Genomic_DNA"/>
</dbReference>
<feature type="domain" description="Class II aldolase/adducin N-terminal" evidence="1">
    <location>
        <begin position="27"/>
        <end position="100"/>
    </location>
</feature>
<dbReference type="Pfam" id="PF00596">
    <property type="entry name" value="Aldolase_II"/>
    <property type="match status" value="1"/>
</dbReference>
<dbReference type="Gene3D" id="3.40.225.10">
    <property type="entry name" value="Class II aldolase/adducin N-terminal domain"/>
    <property type="match status" value="1"/>
</dbReference>
<reference evidence="3" key="1">
    <citation type="journal article" date="2019" name="Int. J. Syst. Evol. Microbiol.">
        <title>The Global Catalogue of Microorganisms (GCM) 10K type strain sequencing project: providing services to taxonomists for standard genome sequencing and annotation.</title>
        <authorList>
            <consortium name="The Broad Institute Genomics Platform"/>
            <consortium name="The Broad Institute Genome Sequencing Center for Infectious Disease"/>
            <person name="Wu L."/>
            <person name="Ma J."/>
        </authorList>
    </citation>
    <scope>NUCLEOTIDE SEQUENCE [LARGE SCALE GENOMIC DNA]</scope>
    <source>
        <strain evidence="3">CCUG 49018</strain>
    </source>
</reference>
<evidence type="ECO:0000259" key="1">
    <source>
        <dbReference type="Pfam" id="PF00596"/>
    </source>
</evidence>
<name>A0ABW3VQG3_9PSEU</name>
<dbReference type="SUPFAM" id="SSF53639">
    <property type="entry name" value="AraD/HMP-PK domain-like"/>
    <property type="match status" value="1"/>
</dbReference>
<organism evidence="2 3">
    <name type="scientific">Pseudonocardia benzenivorans</name>
    <dbReference type="NCBI Taxonomy" id="228005"/>
    <lineage>
        <taxon>Bacteria</taxon>
        <taxon>Bacillati</taxon>
        <taxon>Actinomycetota</taxon>
        <taxon>Actinomycetes</taxon>
        <taxon>Pseudonocardiales</taxon>
        <taxon>Pseudonocardiaceae</taxon>
        <taxon>Pseudonocardia</taxon>
    </lineage>
</organism>
<sequence length="110" mass="12026">MTTTTDAPAPADFADDVARERERRKVALAATLRLFAKLGYEFGFNGHLTVRDPASDDLFWVNPWKVPFGRVRVSDLLLVFAADDPAGRIVQGAADAAVSQTIHDEADLLL</sequence>
<keyword evidence="3" id="KW-1185">Reference proteome</keyword>
<gene>
    <name evidence="2" type="ORF">ACFQ34_25465</name>
</gene>
<dbReference type="InterPro" id="IPR001303">
    <property type="entry name" value="Aldolase_II/adducin_N"/>
</dbReference>
<evidence type="ECO:0000313" key="2">
    <source>
        <dbReference type="EMBL" id="MFD1236648.1"/>
    </source>
</evidence>
<comment type="caution">
    <text evidence="2">The sequence shown here is derived from an EMBL/GenBank/DDBJ whole genome shotgun (WGS) entry which is preliminary data.</text>
</comment>
<dbReference type="Proteomes" id="UP001597182">
    <property type="component" value="Unassembled WGS sequence"/>
</dbReference>
<evidence type="ECO:0000313" key="3">
    <source>
        <dbReference type="Proteomes" id="UP001597182"/>
    </source>
</evidence>
<proteinExistence type="predicted"/>
<accession>A0ABW3VQG3</accession>
<dbReference type="InterPro" id="IPR036409">
    <property type="entry name" value="Aldolase_II/adducin_N_sf"/>
</dbReference>